<keyword evidence="4" id="KW-1185">Reference proteome</keyword>
<dbReference type="Proteomes" id="UP000053890">
    <property type="component" value="Unassembled WGS sequence"/>
</dbReference>
<organism evidence="3 4">
    <name type="scientific">Rhodotorula graminis (strain WP1)</name>
    <dbReference type="NCBI Taxonomy" id="578459"/>
    <lineage>
        <taxon>Eukaryota</taxon>
        <taxon>Fungi</taxon>
        <taxon>Dikarya</taxon>
        <taxon>Basidiomycota</taxon>
        <taxon>Pucciniomycotina</taxon>
        <taxon>Microbotryomycetes</taxon>
        <taxon>Sporidiobolales</taxon>
        <taxon>Sporidiobolaceae</taxon>
        <taxon>Rhodotorula</taxon>
    </lineage>
</organism>
<feature type="region of interest" description="Disordered" evidence="1">
    <location>
        <begin position="71"/>
        <end position="135"/>
    </location>
</feature>
<feature type="domain" description="SRP9" evidence="2">
    <location>
        <begin position="4"/>
        <end position="70"/>
    </location>
</feature>
<evidence type="ECO:0000256" key="1">
    <source>
        <dbReference type="SAM" id="MobiDB-lite"/>
    </source>
</evidence>
<protein>
    <recommendedName>
        <fullName evidence="2">SRP9 domain-containing protein</fullName>
    </recommendedName>
</protein>
<sequence length="135" mass="14980">MLYRDWDRFKEACSTLCRDSDHPTRACIRWRHQVGLVVFKVTNDAKCLTFKTRSTTYLNRFDALNRALLRQYQNQRRPSSPSAPAPMASESTERPGPVPAAAGVQASSATARGGGEGPDEAAAKAKKRRSKKKAK</sequence>
<name>A0A0N8PZB6_RHOGW</name>
<feature type="compositionally biased region" description="Low complexity" evidence="1">
    <location>
        <begin position="99"/>
        <end position="111"/>
    </location>
</feature>
<dbReference type="InterPro" id="IPR039914">
    <property type="entry name" value="SRP9-like"/>
</dbReference>
<dbReference type="GeneID" id="28978712"/>
<reference evidence="3 4" key="1">
    <citation type="journal article" date="2015" name="Front. Microbiol.">
        <title>Genome sequence of the plant growth promoting endophytic yeast Rhodotorula graminis WP1.</title>
        <authorList>
            <person name="Firrincieli A."/>
            <person name="Otillar R."/>
            <person name="Salamov A."/>
            <person name="Schmutz J."/>
            <person name="Khan Z."/>
            <person name="Redman R.S."/>
            <person name="Fleck N.D."/>
            <person name="Lindquist E."/>
            <person name="Grigoriev I.V."/>
            <person name="Doty S.L."/>
        </authorList>
    </citation>
    <scope>NUCLEOTIDE SEQUENCE [LARGE SCALE GENOMIC DNA]</scope>
    <source>
        <strain evidence="3 4">WP1</strain>
    </source>
</reference>
<dbReference type="InterPro" id="IPR039432">
    <property type="entry name" value="SRP9_dom"/>
</dbReference>
<dbReference type="Gene3D" id="3.30.720.10">
    <property type="entry name" value="Signal recognition particle alu RNA binding heterodimer, srp9/1"/>
    <property type="match status" value="1"/>
</dbReference>
<evidence type="ECO:0000313" key="3">
    <source>
        <dbReference type="EMBL" id="KPV71869.1"/>
    </source>
</evidence>
<proteinExistence type="predicted"/>
<dbReference type="OMA" id="NTRYCVK"/>
<dbReference type="AlphaFoldDB" id="A0A0N8PZB6"/>
<dbReference type="PANTHER" id="PTHR12834">
    <property type="entry name" value="SIGNAL RECOGNITION PARTICLE 9 KDA PROTEIN"/>
    <property type="match status" value="1"/>
</dbReference>
<dbReference type="InterPro" id="IPR009018">
    <property type="entry name" value="Signal_recog_particle_SRP9/14"/>
</dbReference>
<dbReference type="GO" id="GO:0005786">
    <property type="term" value="C:signal recognition particle, endoplasmic reticulum targeting"/>
    <property type="evidence" value="ECO:0007669"/>
    <property type="project" value="TreeGrafter"/>
</dbReference>
<evidence type="ECO:0000259" key="2">
    <source>
        <dbReference type="Pfam" id="PF05486"/>
    </source>
</evidence>
<accession>A0A0N8PZB6</accession>
<feature type="compositionally biased region" description="Low complexity" evidence="1">
    <location>
        <begin position="78"/>
        <end position="89"/>
    </location>
</feature>
<dbReference type="Pfam" id="PF05486">
    <property type="entry name" value="SRP9-21"/>
    <property type="match status" value="1"/>
</dbReference>
<dbReference type="GO" id="GO:0008312">
    <property type="term" value="F:7S RNA binding"/>
    <property type="evidence" value="ECO:0007669"/>
    <property type="project" value="InterPro"/>
</dbReference>
<feature type="compositionally biased region" description="Basic residues" evidence="1">
    <location>
        <begin position="124"/>
        <end position="135"/>
    </location>
</feature>
<dbReference type="OrthoDB" id="360923at2759"/>
<dbReference type="PANTHER" id="PTHR12834:SF12">
    <property type="entry name" value="SIGNAL RECOGNITION PARTICLE 9 KDA PROTEIN"/>
    <property type="match status" value="1"/>
</dbReference>
<dbReference type="RefSeq" id="XP_018267918.1">
    <property type="nucleotide sequence ID" value="XM_018418264.1"/>
</dbReference>
<dbReference type="EMBL" id="KQ474090">
    <property type="protein sequence ID" value="KPV71869.1"/>
    <property type="molecule type" value="Genomic_DNA"/>
</dbReference>
<dbReference type="STRING" id="578459.A0A0N8PZB6"/>
<evidence type="ECO:0000313" key="4">
    <source>
        <dbReference type="Proteomes" id="UP000053890"/>
    </source>
</evidence>
<gene>
    <name evidence="3" type="ORF">RHOBADRAFT_56256</name>
</gene>
<dbReference type="SUPFAM" id="SSF54762">
    <property type="entry name" value="Signal recognition particle alu RNA binding heterodimer, SRP9/14"/>
    <property type="match status" value="1"/>
</dbReference>
<dbReference type="GO" id="GO:0006614">
    <property type="term" value="P:SRP-dependent cotranslational protein targeting to membrane"/>
    <property type="evidence" value="ECO:0007669"/>
    <property type="project" value="InterPro"/>
</dbReference>